<name>A0ABP5KSP5_9ACTN</name>
<dbReference type="Pfam" id="PF14332">
    <property type="entry name" value="DUF4388"/>
    <property type="match status" value="1"/>
</dbReference>
<evidence type="ECO:0000313" key="3">
    <source>
        <dbReference type="EMBL" id="GAA2135140.1"/>
    </source>
</evidence>
<keyword evidence="4" id="KW-1185">Reference proteome</keyword>
<dbReference type="EMBL" id="BAAANT010000005">
    <property type="protein sequence ID" value="GAA2135140.1"/>
    <property type="molecule type" value="Genomic_DNA"/>
</dbReference>
<feature type="domain" description="PatA-like N-terminal" evidence="2">
    <location>
        <begin position="28"/>
        <end position="142"/>
    </location>
</feature>
<organism evidence="3 4">
    <name type="scientific">Kitasatospora kazusensis</name>
    <dbReference type="NCBI Taxonomy" id="407974"/>
    <lineage>
        <taxon>Bacteria</taxon>
        <taxon>Bacillati</taxon>
        <taxon>Actinomycetota</taxon>
        <taxon>Actinomycetes</taxon>
        <taxon>Kitasatosporales</taxon>
        <taxon>Streptomycetaceae</taxon>
        <taxon>Kitasatospora</taxon>
    </lineage>
</organism>
<dbReference type="InterPro" id="IPR025497">
    <property type="entry name" value="PatA-like_N"/>
</dbReference>
<evidence type="ECO:0000313" key="4">
    <source>
        <dbReference type="Proteomes" id="UP001422759"/>
    </source>
</evidence>
<feature type="region of interest" description="Disordered" evidence="1">
    <location>
        <begin position="220"/>
        <end position="312"/>
    </location>
</feature>
<reference evidence="4" key="1">
    <citation type="journal article" date="2019" name="Int. J. Syst. Evol. Microbiol.">
        <title>The Global Catalogue of Microorganisms (GCM) 10K type strain sequencing project: providing services to taxonomists for standard genome sequencing and annotation.</title>
        <authorList>
            <consortium name="The Broad Institute Genomics Platform"/>
            <consortium name="The Broad Institute Genome Sequencing Center for Infectious Disease"/>
            <person name="Wu L."/>
            <person name="Ma J."/>
        </authorList>
    </citation>
    <scope>NUCLEOTIDE SEQUENCE [LARGE SCALE GENOMIC DNA]</scope>
    <source>
        <strain evidence="4">JCM 14560</strain>
    </source>
</reference>
<feature type="compositionally biased region" description="Pro residues" evidence="1">
    <location>
        <begin position="222"/>
        <end position="245"/>
    </location>
</feature>
<dbReference type="Proteomes" id="UP001422759">
    <property type="component" value="Unassembled WGS sequence"/>
</dbReference>
<sequence>MTATVGAPGETVERLAAAGATGALRGAGGTVYLVEGRVVHVESGLATGLATVLTACGRVSPATWLQTVRAYGPEHRVGRMLVERGHLTRGELELCHLDALYDAAFFTLTARTTTGVFEPGVRHWLGPVNLVGARALRRETVRRRDLLERIWPWPQVDTSPVRPGLADPRARQRLGPRRCRLLELADGRRTPADIARLLGRSAFATTVEIRRLAASGLVETPAPEPLRPAPPLTRPPRPVPQPPGLPSAGLPSRGPWSSEPRAFESAPAAPPPPGEPRRAARAGPGLLRRNPGESLAHPRQPRHAAVHPLSVHDPDVALLTRVLTALEDRL</sequence>
<comment type="caution">
    <text evidence="3">The sequence shown here is derived from an EMBL/GenBank/DDBJ whole genome shotgun (WGS) entry which is preliminary data.</text>
</comment>
<accession>A0ABP5KSP5</accession>
<dbReference type="RefSeq" id="WP_344461735.1">
    <property type="nucleotide sequence ID" value="NZ_BAAANT010000005.1"/>
</dbReference>
<proteinExistence type="predicted"/>
<evidence type="ECO:0000259" key="2">
    <source>
        <dbReference type="Pfam" id="PF14332"/>
    </source>
</evidence>
<evidence type="ECO:0000256" key="1">
    <source>
        <dbReference type="SAM" id="MobiDB-lite"/>
    </source>
</evidence>
<feature type="compositionally biased region" description="Low complexity" evidence="1">
    <location>
        <begin position="257"/>
        <end position="267"/>
    </location>
</feature>
<protein>
    <recommendedName>
        <fullName evidence="2">PatA-like N-terminal domain-containing protein</fullName>
    </recommendedName>
</protein>
<gene>
    <name evidence="3" type="ORF">GCM10009760_13320</name>
</gene>